<evidence type="ECO:0000313" key="14">
    <source>
        <dbReference type="Proteomes" id="UP000646827"/>
    </source>
</evidence>
<evidence type="ECO:0000256" key="6">
    <source>
        <dbReference type="ARBA" id="ARBA00022801"/>
    </source>
</evidence>
<feature type="domain" description="DNA/RNA non-specific endonuclease/pyrophosphatase/phosphodiesterase" evidence="12">
    <location>
        <begin position="38"/>
        <end position="266"/>
    </location>
</feature>
<dbReference type="SUPFAM" id="SSF54060">
    <property type="entry name" value="His-Me finger endonucleases"/>
    <property type="match status" value="1"/>
</dbReference>
<keyword evidence="7" id="KW-0460">Magnesium</keyword>
<keyword evidence="5 10" id="KW-0255">Endonuclease</keyword>
<dbReference type="PROSITE" id="PS01070">
    <property type="entry name" value="NUCLEASE_NON_SPEC"/>
    <property type="match status" value="1"/>
</dbReference>
<dbReference type="CDD" id="cd00091">
    <property type="entry name" value="NUC"/>
    <property type="match status" value="1"/>
</dbReference>
<reference evidence="13 14" key="1">
    <citation type="submission" date="2020-12" db="EMBL/GenBank/DDBJ databases">
        <title>Metabolic potential, ecology and presence of endohyphal bacteria is reflected in genomic diversity of Mucoromycotina.</title>
        <authorList>
            <person name="Muszewska A."/>
            <person name="Okrasinska A."/>
            <person name="Steczkiewicz K."/>
            <person name="Drgas O."/>
            <person name="Orlowska M."/>
            <person name="Perlinska-Lenart U."/>
            <person name="Aleksandrzak-Piekarczyk T."/>
            <person name="Szatraj K."/>
            <person name="Zielenkiewicz U."/>
            <person name="Pilsyk S."/>
            <person name="Malc E."/>
            <person name="Mieczkowski P."/>
            <person name="Kruszewska J.S."/>
            <person name="Biernat P."/>
            <person name="Pawlowska J."/>
        </authorList>
    </citation>
    <scope>NUCLEOTIDE SEQUENCE [LARGE SCALE GENOMIC DNA]</scope>
    <source>
        <strain evidence="13 14">CBS 142.35</strain>
    </source>
</reference>
<evidence type="ECO:0000256" key="1">
    <source>
        <dbReference type="ARBA" id="ARBA00001946"/>
    </source>
</evidence>
<evidence type="ECO:0000259" key="12">
    <source>
        <dbReference type="SMART" id="SM00892"/>
    </source>
</evidence>
<dbReference type="Proteomes" id="UP000646827">
    <property type="component" value="Unassembled WGS sequence"/>
</dbReference>
<evidence type="ECO:0000256" key="7">
    <source>
        <dbReference type="ARBA" id="ARBA00022842"/>
    </source>
</evidence>
<dbReference type="GO" id="GO:0003676">
    <property type="term" value="F:nucleic acid binding"/>
    <property type="evidence" value="ECO:0007669"/>
    <property type="project" value="InterPro"/>
</dbReference>
<evidence type="ECO:0000256" key="3">
    <source>
        <dbReference type="ARBA" id="ARBA00022722"/>
    </source>
</evidence>
<feature type="domain" description="ENPP1-3/EXOG-like endonuclease/phosphodiesterase" evidence="11">
    <location>
        <begin position="39"/>
        <end position="266"/>
    </location>
</feature>
<dbReference type="SMART" id="SM00892">
    <property type="entry name" value="Endonuclease_NS"/>
    <property type="match status" value="1"/>
</dbReference>
<dbReference type="EC" id="3.1.30.-" evidence="10"/>
<feature type="binding site" evidence="9">
    <location>
        <position position="136"/>
    </location>
    <ligand>
        <name>Mg(2+)</name>
        <dbReference type="ChEBI" id="CHEBI:18420"/>
        <note>catalytic</note>
    </ligand>
</feature>
<evidence type="ECO:0000256" key="4">
    <source>
        <dbReference type="ARBA" id="ARBA00022723"/>
    </source>
</evidence>
<dbReference type="InterPro" id="IPR020821">
    <property type="entry name" value="ENPP1-3/EXOG-like_nuc-like"/>
</dbReference>
<dbReference type="InterPro" id="IPR040255">
    <property type="entry name" value="Non-specific_endonuclease"/>
</dbReference>
<dbReference type="InterPro" id="IPR018524">
    <property type="entry name" value="DNA/RNA_endonuclease_AS"/>
</dbReference>
<dbReference type="InterPro" id="IPR044929">
    <property type="entry name" value="DNA/RNA_non-sp_Endonuclease_sf"/>
</dbReference>
<name>A0A8H7S9I9_9FUNG</name>
<sequence>TSHDEVAGAHWGSLVRRQEDNSGILKLGNPGPVVDLLQRQRYVSSYDRRNRVPHWVGEHLTLESLEAGENVDRDKSSFKEDTAIPEIFRALLKDYSGSGYDRGHMAPAADALATQEGMDETFLLTNMSPQVGNGFNRHYWAYLEGFVRDLTKNHTDVYVYTGPLFLPRSNQSGYVDIDQEKAGSAAVSGYFIQYPLLGDVPNVAVPTHFFKVILASSGSGDAYTLGAFVLPNEAIDSKTPLTDFQVKLDSVERVSGLQFFSELDRSSFGDLCSTDSCKLQ</sequence>
<dbReference type="OrthoDB" id="5418055at2759"/>
<proteinExistence type="inferred from homology"/>
<comment type="cofactor">
    <cofactor evidence="1 10">
        <name>Mg(2+)</name>
        <dbReference type="ChEBI" id="CHEBI:18420"/>
    </cofactor>
</comment>
<evidence type="ECO:0000256" key="10">
    <source>
        <dbReference type="RuleBase" id="RU366055"/>
    </source>
</evidence>
<dbReference type="SMART" id="SM00477">
    <property type="entry name" value="NUC"/>
    <property type="match status" value="1"/>
</dbReference>
<feature type="active site" description="Proton acceptor" evidence="8">
    <location>
        <position position="104"/>
    </location>
</feature>
<keyword evidence="3 10" id="KW-0540">Nuclease</keyword>
<evidence type="ECO:0000313" key="13">
    <source>
        <dbReference type="EMBL" id="KAG2224202.1"/>
    </source>
</evidence>
<dbReference type="EMBL" id="JAEPRB010000047">
    <property type="protein sequence ID" value="KAG2224202.1"/>
    <property type="molecule type" value="Genomic_DNA"/>
</dbReference>
<dbReference type="GO" id="GO:0005634">
    <property type="term" value="C:nucleus"/>
    <property type="evidence" value="ECO:0007669"/>
    <property type="project" value="TreeGrafter"/>
</dbReference>
<dbReference type="PANTHER" id="PTHR13966:SF5">
    <property type="entry name" value="ENDONUCLEASE G, MITOCHONDRIAL"/>
    <property type="match status" value="1"/>
</dbReference>
<dbReference type="GO" id="GO:0004521">
    <property type="term" value="F:RNA endonuclease activity"/>
    <property type="evidence" value="ECO:0007669"/>
    <property type="project" value="TreeGrafter"/>
</dbReference>
<dbReference type="GO" id="GO:0006309">
    <property type="term" value="P:apoptotic DNA fragmentation"/>
    <property type="evidence" value="ECO:0007669"/>
    <property type="project" value="TreeGrafter"/>
</dbReference>
<feature type="non-terminal residue" evidence="13">
    <location>
        <position position="1"/>
    </location>
</feature>
<comment type="similarity">
    <text evidence="2 10">Belongs to the DNA/RNA non-specific endonuclease family.</text>
</comment>
<keyword evidence="6 10" id="KW-0378">Hydrolase</keyword>
<dbReference type="Gene3D" id="3.40.570.10">
    <property type="entry name" value="Extracellular Endonuclease, subunit A"/>
    <property type="match status" value="1"/>
</dbReference>
<dbReference type="GO" id="GO:0000014">
    <property type="term" value="F:single-stranded DNA endodeoxyribonuclease activity"/>
    <property type="evidence" value="ECO:0007669"/>
    <property type="project" value="TreeGrafter"/>
</dbReference>
<protein>
    <recommendedName>
        <fullName evidence="10">Endonuclease</fullName>
        <ecNumber evidence="10">3.1.30.-</ecNumber>
    </recommendedName>
</protein>
<evidence type="ECO:0000256" key="2">
    <source>
        <dbReference type="ARBA" id="ARBA00010052"/>
    </source>
</evidence>
<accession>A0A8H7S9I9</accession>
<keyword evidence="4 9" id="KW-0479">Metal-binding</keyword>
<keyword evidence="14" id="KW-1185">Reference proteome</keyword>
<dbReference type="AlphaFoldDB" id="A0A8H7S9I9"/>
<gene>
    <name evidence="13" type="ORF">INT45_001320</name>
</gene>
<evidence type="ECO:0000256" key="5">
    <source>
        <dbReference type="ARBA" id="ARBA00022759"/>
    </source>
</evidence>
<evidence type="ECO:0000259" key="11">
    <source>
        <dbReference type="SMART" id="SM00477"/>
    </source>
</evidence>
<organism evidence="13 14">
    <name type="scientific">Circinella minor</name>
    <dbReference type="NCBI Taxonomy" id="1195481"/>
    <lineage>
        <taxon>Eukaryota</taxon>
        <taxon>Fungi</taxon>
        <taxon>Fungi incertae sedis</taxon>
        <taxon>Mucoromycota</taxon>
        <taxon>Mucoromycotina</taxon>
        <taxon>Mucoromycetes</taxon>
        <taxon>Mucorales</taxon>
        <taxon>Lichtheimiaceae</taxon>
        <taxon>Circinella</taxon>
    </lineage>
</organism>
<dbReference type="PANTHER" id="PTHR13966">
    <property type="entry name" value="ENDONUCLEASE RELATED"/>
    <property type="match status" value="1"/>
</dbReference>
<dbReference type="Pfam" id="PF01223">
    <property type="entry name" value="Endonuclease_NS"/>
    <property type="match status" value="1"/>
</dbReference>
<dbReference type="InterPro" id="IPR001604">
    <property type="entry name" value="Endo_G_ENPP1-like_dom"/>
</dbReference>
<comment type="caution">
    <text evidence="13">The sequence shown here is derived from an EMBL/GenBank/DDBJ whole genome shotgun (WGS) entry which is preliminary data.</text>
</comment>
<dbReference type="GO" id="GO:0005743">
    <property type="term" value="C:mitochondrial inner membrane"/>
    <property type="evidence" value="ECO:0007669"/>
    <property type="project" value="TreeGrafter"/>
</dbReference>
<evidence type="ECO:0000256" key="9">
    <source>
        <dbReference type="PIRSR" id="PIRSR640255-2"/>
    </source>
</evidence>
<evidence type="ECO:0000256" key="8">
    <source>
        <dbReference type="PIRSR" id="PIRSR640255-1"/>
    </source>
</evidence>
<dbReference type="GO" id="GO:0046872">
    <property type="term" value="F:metal ion binding"/>
    <property type="evidence" value="ECO:0007669"/>
    <property type="project" value="UniProtKB-KW"/>
</dbReference>
<dbReference type="InterPro" id="IPR044925">
    <property type="entry name" value="His-Me_finger_sf"/>
</dbReference>